<dbReference type="SMART" id="SM00387">
    <property type="entry name" value="HATPase_c"/>
    <property type="match status" value="1"/>
</dbReference>
<feature type="transmembrane region" description="Helical" evidence="14">
    <location>
        <begin position="396"/>
        <end position="419"/>
    </location>
</feature>
<comment type="caution">
    <text evidence="16">The sequence shown here is derived from an EMBL/GenBank/DDBJ whole genome shotgun (WGS) entry which is preliminary data.</text>
</comment>
<keyword evidence="9 16" id="KW-0418">Kinase</keyword>
<organism evidence="16 17">
    <name type="scientific">Kurthia gibsonii</name>
    <dbReference type="NCBI Taxonomy" id="33946"/>
    <lineage>
        <taxon>Bacteria</taxon>
        <taxon>Bacillati</taxon>
        <taxon>Bacillota</taxon>
        <taxon>Bacilli</taxon>
        <taxon>Bacillales</taxon>
        <taxon>Caryophanaceae</taxon>
        <taxon>Kurthia</taxon>
    </lineage>
</organism>
<evidence type="ECO:0000256" key="10">
    <source>
        <dbReference type="ARBA" id="ARBA00022840"/>
    </source>
</evidence>
<comment type="subcellular location">
    <subcellularLocation>
        <location evidence="2">Cell membrane</location>
        <topology evidence="2">Multi-pass membrane protein</topology>
    </subcellularLocation>
</comment>
<dbReference type="SUPFAM" id="SSF47384">
    <property type="entry name" value="Homodimeric domain of signal transducing histidine kinase"/>
    <property type="match status" value="1"/>
</dbReference>
<comment type="catalytic activity">
    <reaction evidence="1">
        <text>ATP + protein L-histidine = ADP + protein N-phospho-L-histidine.</text>
        <dbReference type="EC" id="2.7.13.3"/>
    </reaction>
</comment>
<evidence type="ECO:0000256" key="8">
    <source>
        <dbReference type="ARBA" id="ARBA00022741"/>
    </source>
</evidence>
<evidence type="ECO:0000313" key="17">
    <source>
        <dbReference type="Proteomes" id="UP001398420"/>
    </source>
</evidence>
<dbReference type="GO" id="GO:0016301">
    <property type="term" value="F:kinase activity"/>
    <property type="evidence" value="ECO:0007669"/>
    <property type="project" value="UniProtKB-KW"/>
</dbReference>
<dbReference type="Gene3D" id="3.30.565.10">
    <property type="entry name" value="Histidine kinase-like ATPase, C-terminal domain"/>
    <property type="match status" value="1"/>
</dbReference>
<feature type="transmembrane region" description="Helical" evidence="14">
    <location>
        <begin position="265"/>
        <end position="286"/>
    </location>
</feature>
<evidence type="ECO:0000256" key="11">
    <source>
        <dbReference type="ARBA" id="ARBA00022989"/>
    </source>
</evidence>
<dbReference type="EC" id="2.7.13.3" evidence="3"/>
<dbReference type="InterPro" id="IPR005467">
    <property type="entry name" value="His_kinase_dom"/>
</dbReference>
<keyword evidence="17" id="KW-1185">Reference proteome</keyword>
<dbReference type="InterPro" id="IPR003661">
    <property type="entry name" value="HisK_dim/P_dom"/>
</dbReference>
<dbReference type="InterPro" id="IPR036890">
    <property type="entry name" value="HATPase_C_sf"/>
</dbReference>
<sequence length="727" mass="84456">MAKWMKPFISLSMALAMVSIFLIVILQSTLFKSYFESNTFQEKLSNYKTSLAYFELDSMTKEQAIKDINITNEQIENYRTENGTLSDQILSIRDEYVARIQEAEDMEATSLSDKLKKERDAKIKEVTRIFEDRNYVKEKLIQQQKKEITLYYEKRDKYRELLKKQYPYFSYDLENVDTGETFKNATEEKNPLFKIAFRSTEYGAFYDIKSLEDLSYVSGFEDLQETNGFMMTDIPVYTGQIFINQDATGVAELLKEKDKYEIVQYAFYIFFGISGLFFIIACILLIKKRHMYRVYQAPAEIQMLAAIAFFFIAMGLSIEIANNANNYLNYQGYTSIFEMLVMCILIGLVVWVLMDVTIKFILSVFYACADKKKLWETSATKWVIHIFKNGLLKSPIFIKVTLYLIIIFLAGFGFMVMISNLYSEFIVLFYVFLYILFVVPTTIYFYKQIGDLNKVITTTERIVERGSDEKIELTRYSDFKELAELINQMQVGVETSQQQQYKSERLKTELITNVSHDLRTPLTSIITYTELLKKENLSTEERLQYIDVVDKKSQRLKTLIDDLFEVSKMSSGNIELHKQDVDLAQLVQQAIGEHETDIEQSGLRFQVQIPDHAVTTHIDGQRYWRVIDNLVGNAIKYSMDGTRVFVTLEDNEKQTVLTVKNISKYEISEDVEELYERFKRADASRHTEGSGLGLAIAQSIVDLHEGRMEITIDGDLFKVTVTQPKNV</sequence>
<feature type="transmembrane region" description="Helical" evidence="14">
    <location>
        <begin position="298"/>
        <end position="318"/>
    </location>
</feature>
<dbReference type="PROSITE" id="PS50109">
    <property type="entry name" value="HIS_KIN"/>
    <property type="match status" value="1"/>
</dbReference>
<keyword evidence="7 14" id="KW-0812">Transmembrane</keyword>
<keyword evidence="5" id="KW-0597">Phosphoprotein</keyword>
<dbReference type="InterPro" id="IPR003594">
    <property type="entry name" value="HATPase_dom"/>
</dbReference>
<evidence type="ECO:0000256" key="5">
    <source>
        <dbReference type="ARBA" id="ARBA00022553"/>
    </source>
</evidence>
<evidence type="ECO:0000256" key="6">
    <source>
        <dbReference type="ARBA" id="ARBA00022679"/>
    </source>
</evidence>
<protein>
    <recommendedName>
        <fullName evidence="3">histidine kinase</fullName>
        <ecNumber evidence="3">2.7.13.3</ecNumber>
    </recommendedName>
</protein>
<evidence type="ECO:0000256" key="2">
    <source>
        <dbReference type="ARBA" id="ARBA00004651"/>
    </source>
</evidence>
<keyword evidence="4" id="KW-1003">Cell membrane</keyword>
<keyword evidence="12" id="KW-0902">Two-component regulatory system</keyword>
<gene>
    <name evidence="16" type="ORF">AAF454_05175</name>
</gene>
<dbReference type="Gene3D" id="1.10.287.130">
    <property type="match status" value="1"/>
</dbReference>
<evidence type="ECO:0000256" key="7">
    <source>
        <dbReference type="ARBA" id="ARBA00022692"/>
    </source>
</evidence>
<dbReference type="PANTHER" id="PTHR45528:SF1">
    <property type="entry name" value="SENSOR HISTIDINE KINASE CPXA"/>
    <property type="match status" value="1"/>
</dbReference>
<dbReference type="PANTHER" id="PTHR45528">
    <property type="entry name" value="SENSOR HISTIDINE KINASE CPXA"/>
    <property type="match status" value="1"/>
</dbReference>
<evidence type="ECO:0000256" key="9">
    <source>
        <dbReference type="ARBA" id="ARBA00022777"/>
    </source>
</evidence>
<keyword evidence="13 14" id="KW-0472">Membrane</keyword>
<keyword evidence="8" id="KW-0547">Nucleotide-binding</keyword>
<dbReference type="InterPro" id="IPR036097">
    <property type="entry name" value="HisK_dim/P_sf"/>
</dbReference>
<dbReference type="SUPFAM" id="SSF55874">
    <property type="entry name" value="ATPase domain of HSP90 chaperone/DNA topoisomerase II/histidine kinase"/>
    <property type="match status" value="1"/>
</dbReference>
<evidence type="ECO:0000256" key="12">
    <source>
        <dbReference type="ARBA" id="ARBA00023012"/>
    </source>
</evidence>
<feature type="domain" description="Histidine kinase" evidence="15">
    <location>
        <begin position="513"/>
        <end position="727"/>
    </location>
</feature>
<dbReference type="SMART" id="SM00388">
    <property type="entry name" value="HisKA"/>
    <property type="match status" value="1"/>
</dbReference>
<evidence type="ECO:0000256" key="14">
    <source>
        <dbReference type="SAM" id="Phobius"/>
    </source>
</evidence>
<evidence type="ECO:0000256" key="13">
    <source>
        <dbReference type="ARBA" id="ARBA00023136"/>
    </source>
</evidence>
<dbReference type="CDD" id="cd00082">
    <property type="entry name" value="HisKA"/>
    <property type="match status" value="1"/>
</dbReference>
<evidence type="ECO:0000256" key="3">
    <source>
        <dbReference type="ARBA" id="ARBA00012438"/>
    </source>
</evidence>
<dbReference type="RefSeq" id="WP_342302748.1">
    <property type="nucleotide sequence ID" value="NZ_JBCEWA010000003.1"/>
</dbReference>
<dbReference type="InterPro" id="IPR050398">
    <property type="entry name" value="HssS/ArlS-like"/>
</dbReference>
<proteinExistence type="predicted"/>
<keyword evidence="11 14" id="KW-1133">Transmembrane helix</keyword>
<name>A0ABU9LLS4_9BACL</name>
<accession>A0ABU9LLS4</accession>
<dbReference type="Pfam" id="PF00512">
    <property type="entry name" value="HisKA"/>
    <property type="match status" value="1"/>
</dbReference>
<evidence type="ECO:0000313" key="16">
    <source>
        <dbReference type="EMBL" id="MEL5987802.1"/>
    </source>
</evidence>
<evidence type="ECO:0000259" key="15">
    <source>
        <dbReference type="PROSITE" id="PS50109"/>
    </source>
</evidence>
<evidence type="ECO:0000256" key="4">
    <source>
        <dbReference type="ARBA" id="ARBA00022475"/>
    </source>
</evidence>
<feature type="transmembrane region" description="Helical" evidence="14">
    <location>
        <begin position="425"/>
        <end position="446"/>
    </location>
</feature>
<keyword evidence="6" id="KW-0808">Transferase</keyword>
<dbReference type="Pfam" id="PF02518">
    <property type="entry name" value="HATPase_c"/>
    <property type="match status" value="1"/>
</dbReference>
<reference evidence="16 17" key="1">
    <citation type="submission" date="2024-04" db="EMBL/GenBank/DDBJ databases">
        <authorList>
            <person name="Wu Y.S."/>
            <person name="Zhang L."/>
        </authorList>
    </citation>
    <scope>NUCLEOTIDE SEQUENCE [LARGE SCALE GENOMIC DNA]</scope>
    <source>
        <strain evidence="16 17">KG-01</strain>
    </source>
</reference>
<evidence type="ECO:0000256" key="1">
    <source>
        <dbReference type="ARBA" id="ARBA00000085"/>
    </source>
</evidence>
<dbReference type="EMBL" id="JBCEWA010000003">
    <property type="protein sequence ID" value="MEL5987802.1"/>
    <property type="molecule type" value="Genomic_DNA"/>
</dbReference>
<keyword evidence="10" id="KW-0067">ATP-binding</keyword>
<dbReference type="Proteomes" id="UP001398420">
    <property type="component" value="Unassembled WGS sequence"/>
</dbReference>
<feature type="transmembrane region" description="Helical" evidence="14">
    <location>
        <begin position="330"/>
        <end position="353"/>
    </location>
</feature>